<organism evidence="2 3">
    <name type="scientific">Streptomyces noboritoensis</name>
    <dbReference type="NCBI Taxonomy" id="67337"/>
    <lineage>
        <taxon>Bacteria</taxon>
        <taxon>Bacillati</taxon>
        <taxon>Actinomycetota</taxon>
        <taxon>Actinomycetes</taxon>
        <taxon>Kitasatosporales</taxon>
        <taxon>Streptomycetaceae</taxon>
        <taxon>Streptomyces</taxon>
    </lineage>
</organism>
<feature type="compositionally biased region" description="Basic and acidic residues" evidence="1">
    <location>
        <begin position="10"/>
        <end position="26"/>
    </location>
</feature>
<comment type="caution">
    <text evidence="2">The sequence shown here is derived from an EMBL/GenBank/DDBJ whole genome shotgun (WGS) entry which is preliminary data.</text>
</comment>
<keyword evidence="3" id="KW-1185">Reference proteome</keyword>
<evidence type="ECO:0000256" key="1">
    <source>
        <dbReference type="SAM" id="MobiDB-lite"/>
    </source>
</evidence>
<dbReference type="Proteomes" id="UP001589887">
    <property type="component" value="Unassembled WGS sequence"/>
</dbReference>
<accession>A0ABV6TF95</accession>
<evidence type="ECO:0000313" key="3">
    <source>
        <dbReference type="Proteomes" id="UP001589887"/>
    </source>
</evidence>
<proteinExistence type="predicted"/>
<evidence type="ECO:0000313" key="2">
    <source>
        <dbReference type="EMBL" id="MFC0843829.1"/>
    </source>
</evidence>
<dbReference type="RefSeq" id="WP_394317598.1">
    <property type="nucleotide sequence ID" value="NZ_JBHMQV010000009.1"/>
</dbReference>
<dbReference type="EMBL" id="JBHMQV010000009">
    <property type="protein sequence ID" value="MFC0843829.1"/>
    <property type="molecule type" value="Genomic_DNA"/>
</dbReference>
<name>A0ABV6TF95_9ACTN</name>
<sequence>MRWAAEQPSAEDRERSRAPGGPRDESASDTLRCVISDIVRAVRAADERQIDHLLTRFTANADLLALFALRDALADAAIHHDRQHP</sequence>
<feature type="region of interest" description="Disordered" evidence="1">
    <location>
        <begin position="1"/>
        <end position="29"/>
    </location>
</feature>
<gene>
    <name evidence="2" type="ORF">ACFH04_08885</name>
</gene>
<protein>
    <submittedName>
        <fullName evidence="2">Uncharacterized protein</fullName>
    </submittedName>
</protein>
<reference evidence="2 3" key="1">
    <citation type="submission" date="2024-09" db="EMBL/GenBank/DDBJ databases">
        <authorList>
            <person name="Sun Q."/>
            <person name="Mori K."/>
        </authorList>
    </citation>
    <scope>NUCLEOTIDE SEQUENCE [LARGE SCALE GENOMIC DNA]</scope>
    <source>
        <strain evidence="2 3">JCM 4557</strain>
    </source>
</reference>